<feature type="domain" description="Leucine-binding protein" evidence="5">
    <location>
        <begin position="19"/>
        <end position="350"/>
    </location>
</feature>
<dbReference type="PRINTS" id="PR00337">
    <property type="entry name" value="LEUILEVALBP"/>
</dbReference>
<dbReference type="InterPro" id="IPR000709">
    <property type="entry name" value="Leu_Ile_Val-bd"/>
</dbReference>
<dbReference type="GO" id="GO:0006865">
    <property type="term" value="P:amino acid transport"/>
    <property type="evidence" value="ECO:0007669"/>
    <property type="project" value="UniProtKB-KW"/>
</dbReference>
<dbReference type="AlphaFoldDB" id="A0A7W8GCY3"/>
<sequence length="386" mass="41498">MKKMLLTGVLLALSGAGAVKVGVLLPLTGAGSVSGQAARSGYLLALDEINRAGGVLGKPLEVEFADDGSSPAKAVPEFVKLVTVEKVDFMAGGVSSATSIAISGPAKQYNTFMAWIGAAAVPVEDAFADHPYFFHYHPWSYYNFEAILGYFKTLKTQKKAKNIAIAYEDGPFGSAGIADTVAAFKKAGFNVVMTEKFKTGSGNFGPIVSKAKAAKPDIFYWVGYDTDALPLATEIKQQNLQLGLLYGTPPSWPVGFEKNKLSDNVAGLSLWLPASPQAESRKFVAAYKKKFGTVTEEYFAPLAYVNLKTLAAAINKAGSTDKDKVAAELARTNTPTPFGPLTFSKSNKTQYQGFKAGNWLHFQFLGDDRVPVFPIRFAQKPMVWGK</sequence>
<dbReference type="InterPro" id="IPR028082">
    <property type="entry name" value="Peripla_BP_I"/>
</dbReference>
<name>A0A7W8GCY3_9DEIO</name>
<dbReference type="RefSeq" id="WP_184025536.1">
    <property type="nucleotide sequence ID" value="NZ_JACHFN010000002.1"/>
</dbReference>
<dbReference type="SUPFAM" id="SSF53822">
    <property type="entry name" value="Periplasmic binding protein-like I"/>
    <property type="match status" value="1"/>
</dbReference>
<gene>
    <name evidence="6" type="ORF">HNQ09_000699</name>
</gene>
<dbReference type="Proteomes" id="UP000525389">
    <property type="component" value="Unassembled WGS sequence"/>
</dbReference>
<evidence type="ECO:0000256" key="4">
    <source>
        <dbReference type="ARBA" id="ARBA00022970"/>
    </source>
</evidence>
<evidence type="ECO:0000313" key="6">
    <source>
        <dbReference type="EMBL" id="MBB5233282.1"/>
    </source>
</evidence>
<keyword evidence="2" id="KW-0813">Transport</keyword>
<dbReference type="Gene3D" id="3.40.50.2300">
    <property type="match status" value="2"/>
</dbReference>
<keyword evidence="3" id="KW-0732">Signal</keyword>
<comment type="caution">
    <text evidence="6">The sequence shown here is derived from an EMBL/GenBank/DDBJ whole genome shotgun (WGS) entry which is preliminary data.</text>
</comment>
<dbReference type="PANTHER" id="PTHR30483">
    <property type="entry name" value="LEUCINE-SPECIFIC-BINDING PROTEIN"/>
    <property type="match status" value="1"/>
</dbReference>
<protein>
    <submittedName>
        <fullName evidence="6">Branched-chain amino acid transport system substrate-binding protein</fullName>
    </submittedName>
</protein>
<evidence type="ECO:0000256" key="1">
    <source>
        <dbReference type="ARBA" id="ARBA00010062"/>
    </source>
</evidence>
<accession>A0A7W8GCY3</accession>
<evidence type="ECO:0000256" key="2">
    <source>
        <dbReference type="ARBA" id="ARBA00022448"/>
    </source>
</evidence>
<comment type="similarity">
    <text evidence="1">Belongs to the leucine-binding protein family.</text>
</comment>
<dbReference type="InterPro" id="IPR028081">
    <property type="entry name" value="Leu-bd"/>
</dbReference>
<evidence type="ECO:0000313" key="7">
    <source>
        <dbReference type="Proteomes" id="UP000525389"/>
    </source>
</evidence>
<keyword evidence="4" id="KW-0029">Amino-acid transport</keyword>
<evidence type="ECO:0000256" key="3">
    <source>
        <dbReference type="ARBA" id="ARBA00022729"/>
    </source>
</evidence>
<proteinExistence type="inferred from homology"/>
<dbReference type="Pfam" id="PF13458">
    <property type="entry name" value="Peripla_BP_6"/>
    <property type="match status" value="1"/>
</dbReference>
<organism evidence="6 7">
    <name type="scientific">Deinococcus budaensis</name>
    <dbReference type="NCBI Taxonomy" id="1665626"/>
    <lineage>
        <taxon>Bacteria</taxon>
        <taxon>Thermotogati</taxon>
        <taxon>Deinococcota</taxon>
        <taxon>Deinococci</taxon>
        <taxon>Deinococcales</taxon>
        <taxon>Deinococcaceae</taxon>
        <taxon>Deinococcus</taxon>
    </lineage>
</organism>
<keyword evidence="7" id="KW-1185">Reference proteome</keyword>
<reference evidence="6 7" key="1">
    <citation type="submission" date="2020-08" db="EMBL/GenBank/DDBJ databases">
        <title>Genomic Encyclopedia of Type Strains, Phase IV (KMG-IV): sequencing the most valuable type-strain genomes for metagenomic binning, comparative biology and taxonomic classification.</title>
        <authorList>
            <person name="Goeker M."/>
        </authorList>
    </citation>
    <scope>NUCLEOTIDE SEQUENCE [LARGE SCALE GENOMIC DNA]</scope>
    <source>
        <strain evidence="6 7">DSM 101791</strain>
    </source>
</reference>
<dbReference type="InterPro" id="IPR051010">
    <property type="entry name" value="BCAA_transport"/>
</dbReference>
<evidence type="ECO:0000259" key="5">
    <source>
        <dbReference type="Pfam" id="PF13458"/>
    </source>
</evidence>
<dbReference type="EMBL" id="JACHFN010000002">
    <property type="protein sequence ID" value="MBB5233282.1"/>
    <property type="molecule type" value="Genomic_DNA"/>
</dbReference>